<evidence type="ECO:0000313" key="3">
    <source>
        <dbReference type="Proteomes" id="UP000609346"/>
    </source>
</evidence>
<sequence>MSRHHRSFSPIVAFEHSAFTPYLPTTKRRAAYWLFGIAITVLACRIVFGDRNEPEAIYLLGACLSWIAFIMPNSIRAMQSTHQPFQEWWLTFPLDRRTLIRAKLLATLRLNGYIAAAFWLIATIHNFGAAMLTESPFHASNGRLWADAGAYGLLYAAIVLFVTSITALVPLMLNGWFRFILLPYILIWSLPMGNLGKLINNDYLMPARWHQSDMVVLYALGLALLGWGVYHAAIRGVARYGTRGLTPRETGKAGVSPRRQPSLIQRAVRSRSAATGFRCLIQLERSKHRSIASNKWMKLTRGILTIGLAIGGYFALRENEGVSMVRVILIFPSVFAVTLITLSYANDITKRRMEWIFSFPYSPFKIALSRLFAMWTTAILWVGGALTAAGVGAVVRYIVQRPDIIATTNDIEGASFLLIAFLTYFLFGTLIIHAQYGNMKNPLLAAIGLPFAMASYLVPTMINMYVLPDSFGENGVAPHWWIGLGITAAIAIPFASYIFITSVRTITTSMLSSQARVAGRFKWK</sequence>
<accession>A0ABR8N009</accession>
<feature type="transmembrane region" description="Helical" evidence="1">
    <location>
        <begin position="322"/>
        <end position="345"/>
    </location>
</feature>
<feature type="transmembrane region" description="Helical" evidence="1">
    <location>
        <begin position="444"/>
        <end position="467"/>
    </location>
</feature>
<keyword evidence="3" id="KW-1185">Reference proteome</keyword>
<feature type="transmembrane region" description="Helical" evidence="1">
    <location>
        <begin position="215"/>
        <end position="233"/>
    </location>
</feature>
<feature type="transmembrane region" description="Helical" evidence="1">
    <location>
        <begin position="176"/>
        <end position="195"/>
    </location>
</feature>
<feature type="transmembrane region" description="Helical" evidence="1">
    <location>
        <begin position="479"/>
        <end position="500"/>
    </location>
</feature>
<feature type="transmembrane region" description="Helical" evidence="1">
    <location>
        <begin position="372"/>
        <end position="399"/>
    </location>
</feature>
<evidence type="ECO:0000256" key="1">
    <source>
        <dbReference type="SAM" id="Phobius"/>
    </source>
</evidence>
<name>A0ABR8N009_9BACL</name>
<feature type="transmembrane region" description="Helical" evidence="1">
    <location>
        <begin position="110"/>
        <end position="128"/>
    </location>
</feature>
<evidence type="ECO:0000313" key="2">
    <source>
        <dbReference type="EMBL" id="MBD3921175.1"/>
    </source>
</evidence>
<keyword evidence="1" id="KW-0472">Membrane</keyword>
<feature type="transmembrane region" description="Helical" evidence="1">
    <location>
        <begin position="56"/>
        <end position="75"/>
    </location>
</feature>
<keyword evidence="1" id="KW-1133">Transmembrane helix</keyword>
<feature type="transmembrane region" description="Helical" evidence="1">
    <location>
        <begin position="148"/>
        <end position="169"/>
    </location>
</feature>
<reference evidence="2 3" key="1">
    <citation type="submission" date="2020-09" db="EMBL/GenBank/DDBJ databases">
        <title>Paenibacillus sp. strain PR3 16S rRNA gene Genome sequencing and assembly.</title>
        <authorList>
            <person name="Kim J."/>
        </authorList>
    </citation>
    <scope>NUCLEOTIDE SEQUENCE [LARGE SCALE GENOMIC DNA]</scope>
    <source>
        <strain evidence="2 3">PR3</strain>
    </source>
</reference>
<keyword evidence="1" id="KW-0812">Transmembrane</keyword>
<feature type="transmembrane region" description="Helical" evidence="1">
    <location>
        <begin position="411"/>
        <end position="432"/>
    </location>
</feature>
<evidence type="ECO:0008006" key="4">
    <source>
        <dbReference type="Google" id="ProtNLM"/>
    </source>
</evidence>
<gene>
    <name evidence="2" type="ORF">H8B09_20575</name>
</gene>
<dbReference type="Proteomes" id="UP000609346">
    <property type="component" value="Unassembled WGS sequence"/>
</dbReference>
<dbReference type="RefSeq" id="WP_191205453.1">
    <property type="nucleotide sequence ID" value="NZ_JACXZA010000005.1"/>
</dbReference>
<protein>
    <recommendedName>
        <fullName evidence="4">ABC transporter permease</fullName>
    </recommendedName>
</protein>
<proteinExistence type="predicted"/>
<dbReference type="EMBL" id="JACXZA010000005">
    <property type="protein sequence ID" value="MBD3921175.1"/>
    <property type="molecule type" value="Genomic_DNA"/>
</dbReference>
<comment type="caution">
    <text evidence="2">The sequence shown here is derived from an EMBL/GenBank/DDBJ whole genome shotgun (WGS) entry which is preliminary data.</text>
</comment>
<feature type="transmembrane region" description="Helical" evidence="1">
    <location>
        <begin position="30"/>
        <end position="50"/>
    </location>
</feature>
<organism evidence="2 3">
    <name type="scientific">Paenibacillus terricola</name>
    <dbReference type="NCBI Taxonomy" id="2763503"/>
    <lineage>
        <taxon>Bacteria</taxon>
        <taxon>Bacillati</taxon>
        <taxon>Bacillota</taxon>
        <taxon>Bacilli</taxon>
        <taxon>Bacillales</taxon>
        <taxon>Paenibacillaceae</taxon>
        <taxon>Paenibacillus</taxon>
    </lineage>
</organism>
<feature type="transmembrane region" description="Helical" evidence="1">
    <location>
        <begin position="299"/>
        <end position="316"/>
    </location>
</feature>